<sequence>MDSIWKMMRIVCWVLILLGEHIKGGESINFNKKVTVKIVNKLHSSKIGYPALTVHCRDKLHDLPQVTLKYNEVFSFRFLPNIFAAVTLYYCHFQWPTGNYHFDIYVQERDYDCNDFLCYWKIAEYGPCGTIYDGSNSTACFAWGKALPAKNFTLSS</sequence>
<keyword evidence="4 6" id="KW-0964">Secreted</keyword>
<comment type="similarity">
    <text evidence="2 6">Belongs to the plant self-incompatibility (S1) protein family.</text>
</comment>
<evidence type="ECO:0000256" key="2">
    <source>
        <dbReference type="ARBA" id="ARBA00005581"/>
    </source>
</evidence>
<name>A0AAQ3NTT3_VIGMU</name>
<evidence type="ECO:0000313" key="7">
    <source>
        <dbReference type="EMBL" id="WVZ15710.1"/>
    </source>
</evidence>
<keyword evidence="8" id="KW-1185">Reference proteome</keyword>
<keyword evidence="3 6" id="KW-0713">Self-incompatibility</keyword>
<evidence type="ECO:0000313" key="8">
    <source>
        <dbReference type="Proteomes" id="UP001374535"/>
    </source>
</evidence>
<dbReference type="AlphaFoldDB" id="A0AAQ3NTT3"/>
<reference evidence="7 8" key="1">
    <citation type="journal article" date="2023" name="Life. Sci Alliance">
        <title>Evolutionary insights into 3D genome organization and epigenetic landscape of Vigna mungo.</title>
        <authorList>
            <person name="Junaid A."/>
            <person name="Singh B."/>
            <person name="Bhatia S."/>
        </authorList>
    </citation>
    <scope>NUCLEOTIDE SEQUENCE [LARGE SCALE GENOMIC DNA]</scope>
    <source>
        <strain evidence="7">Urdbean</strain>
    </source>
</reference>
<evidence type="ECO:0000256" key="5">
    <source>
        <dbReference type="ARBA" id="ARBA00022729"/>
    </source>
</evidence>
<keyword evidence="5 6" id="KW-0732">Signal</keyword>
<comment type="subcellular location">
    <subcellularLocation>
        <location evidence="1 6">Secreted</location>
    </subcellularLocation>
</comment>
<dbReference type="PANTHER" id="PTHR31232">
    <property type="match status" value="1"/>
</dbReference>
<evidence type="ECO:0000256" key="1">
    <source>
        <dbReference type="ARBA" id="ARBA00004613"/>
    </source>
</evidence>
<gene>
    <name evidence="7" type="ORF">V8G54_013276</name>
</gene>
<dbReference type="Proteomes" id="UP001374535">
    <property type="component" value="Chromosome 4"/>
</dbReference>
<evidence type="ECO:0000256" key="3">
    <source>
        <dbReference type="ARBA" id="ARBA00022471"/>
    </source>
</evidence>
<dbReference type="InterPro" id="IPR010264">
    <property type="entry name" value="Self-incomp_S1"/>
</dbReference>
<evidence type="ECO:0000256" key="6">
    <source>
        <dbReference type="RuleBase" id="RU367044"/>
    </source>
</evidence>
<protein>
    <recommendedName>
        <fullName evidence="6">S-protein homolog</fullName>
    </recommendedName>
</protein>
<feature type="signal peptide" evidence="6">
    <location>
        <begin position="1"/>
        <end position="27"/>
    </location>
</feature>
<proteinExistence type="inferred from homology"/>
<dbReference type="EMBL" id="CP144697">
    <property type="protein sequence ID" value="WVZ15710.1"/>
    <property type="molecule type" value="Genomic_DNA"/>
</dbReference>
<evidence type="ECO:0000256" key="4">
    <source>
        <dbReference type="ARBA" id="ARBA00022525"/>
    </source>
</evidence>
<dbReference type="PANTHER" id="PTHR31232:SF43">
    <property type="entry name" value="S-PROTEIN HOMOLOG 29-RELATED"/>
    <property type="match status" value="1"/>
</dbReference>
<dbReference type="Pfam" id="PF05938">
    <property type="entry name" value="Self-incomp_S1"/>
    <property type="match status" value="1"/>
</dbReference>
<accession>A0AAQ3NTT3</accession>
<dbReference type="GO" id="GO:0060320">
    <property type="term" value="P:rejection of self pollen"/>
    <property type="evidence" value="ECO:0007669"/>
    <property type="project" value="UniProtKB-KW"/>
</dbReference>
<dbReference type="GO" id="GO:0005576">
    <property type="term" value="C:extracellular region"/>
    <property type="evidence" value="ECO:0007669"/>
    <property type="project" value="UniProtKB-SubCell"/>
</dbReference>
<feature type="chain" id="PRO_5042673052" description="S-protein homolog" evidence="6">
    <location>
        <begin position="28"/>
        <end position="156"/>
    </location>
</feature>
<organism evidence="7 8">
    <name type="scientific">Vigna mungo</name>
    <name type="common">Black gram</name>
    <name type="synonym">Phaseolus mungo</name>
    <dbReference type="NCBI Taxonomy" id="3915"/>
    <lineage>
        <taxon>Eukaryota</taxon>
        <taxon>Viridiplantae</taxon>
        <taxon>Streptophyta</taxon>
        <taxon>Embryophyta</taxon>
        <taxon>Tracheophyta</taxon>
        <taxon>Spermatophyta</taxon>
        <taxon>Magnoliopsida</taxon>
        <taxon>eudicotyledons</taxon>
        <taxon>Gunneridae</taxon>
        <taxon>Pentapetalae</taxon>
        <taxon>rosids</taxon>
        <taxon>fabids</taxon>
        <taxon>Fabales</taxon>
        <taxon>Fabaceae</taxon>
        <taxon>Papilionoideae</taxon>
        <taxon>50 kb inversion clade</taxon>
        <taxon>NPAAA clade</taxon>
        <taxon>indigoferoid/millettioid clade</taxon>
        <taxon>Phaseoleae</taxon>
        <taxon>Vigna</taxon>
    </lineage>
</organism>